<dbReference type="EMBL" id="CAJOBD010006712">
    <property type="protein sequence ID" value="CAF4068169.1"/>
    <property type="molecule type" value="Genomic_DNA"/>
</dbReference>
<dbReference type="Gene3D" id="3.40.50.300">
    <property type="entry name" value="P-loop containing nucleotide triphosphate hydrolases"/>
    <property type="match status" value="1"/>
</dbReference>
<dbReference type="GO" id="GO:0005886">
    <property type="term" value="C:plasma membrane"/>
    <property type="evidence" value="ECO:0007669"/>
    <property type="project" value="TreeGrafter"/>
</dbReference>
<accession>A0A819SZN3</accession>
<reference evidence="1" key="1">
    <citation type="submission" date="2021-02" db="EMBL/GenBank/DDBJ databases">
        <authorList>
            <person name="Nowell W R."/>
        </authorList>
    </citation>
    <scope>NUCLEOTIDE SEQUENCE</scope>
</reference>
<protein>
    <recommendedName>
        <fullName evidence="3">p-glycoprotein</fullName>
    </recommendedName>
</protein>
<proteinExistence type="predicted"/>
<comment type="caution">
    <text evidence="1">The sequence shown here is derived from an EMBL/GenBank/DDBJ whole genome shotgun (WGS) entry which is preliminary data.</text>
</comment>
<evidence type="ECO:0000313" key="1">
    <source>
        <dbReference type="EMBL" id="CAF4068169.1"/>
    </source>
</evidence>
<dbReference type="SUPFAM" id="SSF52540">
    <property type="entry name" value="P-loop containing nucleoside triphosphate hydrolases"/>
    <property type="match status" value="1"/>
</dbReference>
<name>A0A819SZN3_9BILA</name>
<dbReference type="Proteomes" id="UP000663836">
    <property type="component" value="Unassembled WGS sequence"/>
</dbReference>
<sequence>ASKGRTTIVIAHRLSTIQNSDRICVVRRGHIVESGKHDELLARKGYYYRLAQAKK</sequence>
<feature type="non-terminal residue" evidence="1">
    <location>
        <position position="1"/>
    </location>
</feature>
<dbReference type="GO" id="GO:0042626">
    <property type="term" value="F:ATPase-coupled transmembrane transporter activity"/>
    <property type="evidence" value="ECO:0007669"/>
    <property type="project" value="TreeGrafter"/>
</dbReference>
<dbReference type="AlphaFoldDB" id="A0A819SZN3"/>
<organism evidence="1 2">
    <name type="scientific">Rotaria sordida</name>
    <dbReference type="NCBI Taxonomy" id="392033"/>
    <lineage>
        <taxon>Eukaryota</taxon>
        <taxon>Metazoa</taxon>
        <taxon>Spiralia</taxon>
        <taxon>Gnathifera</taxon>
        <taxon>Rotifera</taxon>
        <taxon>Eurotatoria</taxon>
        <taxon>Bdelloidea</taxon>
        <taxon>Philodinida</taxon>
        <taxon>Philodinidae</taxon>
        <taxon>Rotaria</taxon>
    </lineage>
</organism>
<dbReference type="InterPro" id="IPR039421">
    <property type="entry name" value="Type_1_exporter"/>
</dbReference>
<evidence type="ECO:0000313" key="2">
    <source>
        <dbReference type="Proteomes" id="UP000663836"/>
    </source>
</evidence>
<evidence type="ECO:0008006" key="3">
    <source>
        <dbReference type="Google" id="ProtNLM"/>
    </source>
</evidence>
<dbReference type="PANTHER" id="PTHR24222">
    <property type="entry name" value="ABC TRANSPORTER B FAMILY"/>
    <property type="match status" value="1"/>
</dbReference>
<dbReference type="PANTHER" id="PTHR24222:SF76">
    <property type="entry name" value="MYCOBACTIN IMPORT ATP-BINDING_PERMEASE PROTEIN IRTB"/>
    <property type="match status" value="1"/>
</dbReference>
<gene>
    <name evidence="1" type="ORF">JBS370_LOCUS29991</name>
</gene>
<dbReference type="InterPro" id="IPR027417">
    <property type="entry name" value="P-loop_NTPase"/>
</dbReference>